<dbReference type="OrthoDB" id="1112515at2759"/>
<feature type="compositionally biased region" description="Low complexity" evidence="1">
    <location>
        <begin position="60"/>
        <end position="73"/>
    </location>
</feature>
<feature type="compositionally biased region" description="Polar residues" evidence="1">
    <location>
        <begin position="1"/>
        <end position="20"/>
    </location>
</feature>
<proteinExistence type="predicted"/>
<feature type="compositionally biased region" description="Basic and acidic residues" evidence="1">
    <location>
        <begin position="21"/>
        <end position="39"/>
    </location>
</feature>
<feature type="compositionally biased region" description="Low complexity" evidence="1">
    <location>
        <begin position="132"/>
        <end position="141"/>
    </location>
</feature>
<dbReference type="EMBL" id="KI517392">
    <property type="protein sequence ID" value="ESQ50746.1"/>
    <property type="molecule type" value="Genomic_DNA"/>
</dbReference>
<organism evidence="2 3">
    <name type="scientific">Eutrema salsugineum</name>
    <name type="common">Saltwater cress</name>
    <name type="synonym">Sisymbrium salsugineum</name>
    <dbReference type="NCBI Taxonomy" id="72664"/>
    <lineage>
        <taxon>Eukaryota</taxon>
        <taxon>Viridiplantae</taxon>
        <taxon>Streptophyta</taxon>
        <taxon>Embryophyta</taxon>
        <taxon>Tracheophyta</taxon>
        <taxon>Spermatophyta</taxon>
        <taxon>Magnoliopsida</taxon>
        <taxon>eudicotyledons</taxon>
        <taxon>Gunneridae</taxon>
        <taxon>Pentapetalae</taxon>
        <taxon>rosids</taxon>
        <taxon>malvids</taxon>
        <taxon>Brassicales</taxon>
        <taxon>Brassicaceae</taxon>
        <taxon>Eutremeae</taxon>
        <taxon>Eutrema</taxon>
    </lineage>
</organism>
<dbReference type="KEGG" id="eus:EUTSA_v10022874mg"/>
<evidence type="ECO:0000313" key="2">
    <source>
        <dbReference type="EMBL" id="ESQ50746.1"/>
    </source>
</evidence>
<evidence type="ECO:0000256" key="1">
    <source>
        <dbReference type="SAM" id="MobiDB-lite"/>
    </source>
</evidence>
<reference evidence="2 3" key="1">
    <citation type="journal article" date="2013" name="Front. Plant Sci.">
        <title>The Reference Genome of the Halophytic Plant Eutrema salsugineum.</title>
        <authorList>
            <person name="Yang R."/>
            <person name="Jarvis D.E."/>
            <person name="Chen H."/>
            <person name="Beilstein M.A."/>
            <person name="Grimwood J."/>
            <person name="Jenkins J."/>
            <person name="Shu S."/>
            <person name="Prochnik S."/>
            <person name="Xin M."/>
            <person name="Ma C."/>
            <person name="Schmutz J."/>
            <person name="Wing R.A."/>
            <person name="Mitchell-Olds T."/>
            <person name="Schumaker K.S."/>
            <person name="Wang X."/>
        </authorList>
    </citation>
    <scope>NUCLEOTIDE SEQUENCE [LARGE SCALE GENOMIC DNA]</scope>
</reference>
<evidence type="ECO:0000313" key="3">
    <source>
        <dbReference type="Proteomes" id="UP000030689"/>
    </source>
</evidence>
<name>V4NVA6_EUTSA</name>
<dbReference type="Proteomes" id="UP000030689">
    <property type="component" value="Unassembled WGS sequence"/>
</dbReference>
<keyword evidence="3" id="KW-1185">Reference proteome</keyword>
<gene>
    <name evidence="2" type="ORF">EUTSA_v10022874mg</name>
</gene>
<feature type="region of interest" description="Disordered" evidence="1">
    <location>
        <begin position="132"/>
        <end position="179"/>
    </location>
</feature>
<feature type="region of interest" description="Disordered" evidence="1">
    <location>
        <begin position="1"/>
        <end position="100"/>
    </location>
</feature>
<dbReference type="OMA" id="CTHIDDK"/>
<accession>V4NVA6</accession>
<dbReference type="AlphaFoldDB" id="V4NVA6"/>
<feature type="compositionally biased region" description="Low complexity" evidence="1">
    <location>
        <begin position="154"/>
        <end position="179"/>
    </location>
</feature>
<sequence>MSQMDVDGPQTSENSSQRTLTIEEKNEMFLKSTETDDKGNPFGLGKLKETINKEKRKESYGNSQSSSISEINQQLQAARQKIEEQEAENARRDAENRVSQSKIASLELLLSYFKTNDPAFAAYVASQADLAAPTTTPGTTLRAEPPTTAGNTLGNAPPTTAGTAPTNSPLSNTSSTSPS</sequence>
<dbReference type="Gramene" id="ESQ50746">
    <property type="protein sequence ID" value="ESQ50746"/>
    <property type="gene ID" value="EUTSA_v10022874mg"/>
</dbReference>
<protein>
    <submittedName>
        <fullName evidence="2">Uncharacterized protein</fullName>
    </submittedName>
</protein>
<feature type="compositionally biased region" description="Basic and acidic residues" evidence="1">
    <location>
        <begin position="80"/>
        <end position="96"/>
    </location>
</feature>
<feature type="compositionally biased region" description="Basic and acidic residues" evidence="1">
    <location>
        <begin position="46"/>
        <end position="59"/>
    </location>
</feature>